<dbReference type="HOGENOM" id="CLU_061181_2_0_7"/>
<dbReference type="KEGG" id="gur:Gura_3906"/>
<dbReference type="PANTHER" id="PTHR43169">
    <property type="entry name" value="EXSB FAMILY PROTEIN"/>
    <property type="match status" value="1"/>
</dbReference>
<dbReference type="CDD" id="cd01990">
    <property type="entry name" value="LarE-like"/>
    <property type="match status" value="1"/>
</dbReference>
<dbReference type="InterPro" id="IPR052188">
    <property type="entry name" value="Ni-pincer_cofactor_biosynth"/>
</dbReference>
<accession>A5G8D7</accession>
<feature type="active site" description="Nucleophile and sulfur donor" evidence="1">
    <location>
        <position position="197"/>
    </location>
</feature>
<protein>
    <submittedName>
        <fullName evidence="2">PP-loop domain protein</fullName>
    </submittedName>
</protein>
<organism evidence="2 3">
    <name type="scientific">Geotalea uraniireducens (strain Rf4)</name>
    <name type="common">Geobacter uraniireducens</name>
    <dbReference type="NCBI Taxonomy" id="351605"/>
    <lineage>
        <taxon>Bacteria</taxon>
        <taxon>Pseudomonadati</taxon>
        <taxon>Thermodesulfobacteriota</taxon>
        <taxon>Desulfuromonadia</taxon>
        <taxon>Geobacterales</taxon>
        <taxon>Geobacteraceae</taxon>
        <taxon>Geotalea</taxon>
    </lineage>
</organism>
<dbReference type="EMBL" id="CP000698">
    <property type="protein sequence ID" value="ABQ28055.1"/>
    <property type="molecule type" value="Genomic_DNA"/>
</dbReference>
<name>A5G8D7_GEOUR</name>
<dbReference type="AlphaFoldDB" id="A5G8D7"/>
<dbReference type="Gene3D" id="3.40.50.620">
    <property type="entry name" value="HUPs"/>
    <property type="match status" value="1"/>
</dbReference>
<dbReference type="PIRSF" id="PIRSF006661">
    <property type="entry name" value="PP-lp_UCP006661"/>
    <property type="match status" value="1"/>
</dbReference>
<evidence type="ECO:0000256" key="1">
    <source>
        <dbReference type="PIRSR" id="PIRSR006661-1"/>
    </source>
</evidence>
<dbReference type="NCBIfam" id="TIGR00268">
    <property type="entry name" value="ATP-dependent sacrificial sulfur transferase LarE"/>
    <property type="match status" value="1"/>
</dbReference>
<keyword evidence="3" id="KW-1185">Reference proteome</keyword>
<dbReference type="InterPro" id="IPR005232">
    <property type="entry name" value="LarE"/>
</dbReference>
<evidence type="ECO:0000313" key="2">
    <source>
        <dbReference type="EMBL" id="ABQ28055.1"/>
    </source>
</evidence>
<dbReference type="PANTHER" id="PTHR43169:SF2">
    <property type="entry name" value="NAD_GMP SYNTHASE DOMAIN-CONTAINING PROTEIN"/>
    <property type="match status" value="1"/>
</dbReference>
<dbReference type="Proteomes" id="UP000006695">
    <property type="component" value="Chromosome"/>
</dbReference>
<dbReference type="GO" id="GO:0016783">
    <property type="term" value="F:sulfurtransferase activity"/>
    <property type="evidence" value="ECO:0007669"/>
    <property type="project" value="InterPro"/>
</dbReference>
<dbReference type="SUPFAM" id="SSF52402">
    <property type="entry name" value="Adenine nucleotide alpha hydrolases-like"/>
    <property type="match status" value="1"/>
</dbReference>
<proteinExistence type="predicted"/>
<gene>
    <name evidence="2" type="ordered locus">Gura_3906</name>
</gene>
<dbReference type="InterPro" id="IPR014729">
    <property type="entry name" value="Rossmann-like_a/b/a_fold"/>
</dbReference>
<sequence>MPLYICQRRPVLTGRSLLRSAMDELHLKYEKLKGLLREMGSVLIAFSGGVDSTFLLKVAHDVLGDKACAITATSPTYPESEFRQAVSLAREIGARQIVMESNELEIPGFAENPRDRCYHCKKELFQLCVEKAALEGYACIADGSNTDDLGDYRPGRRAVGELKVRSPLLEAGLSKDDIRGLSRELGLPTWDKQPYACLASRFPYGVQITSERLAMVESCEEFLKEKGFAVYRVRFHNETARIELAEKDMARFLEAEMRHSVVEFFKGAGFTYVALDLEGYRTGSMNEVGEERGSRQ</sequence>
<reference evidence="2 3" key="1">
    <citation type="submission" date="2007-05" db="EMBL/GenBank/DDBJ databases">
        <title>Complete sequence of Geobacter uraniireducens Rf4.</title>
        <authorList>
            <consortium name="US DOE Joint Genome Institute"/>
            <person name="Copeland A."/>
            <person name="Lucas S."/>
            <person name="Lapidus A."/>
            <person name="Barry K."/>
            <person name="Detter J.C."/>
            <person name="Glavina del Rio T."/>
            <person name="Hammon N."/>
            <person name="Israni S."/>
            <person name="Dalin E."/>
            <person name="Tice H."/>
            <person name="Pitluck S."/>
            <person name="Chertkov O."/>
            <person name="Brettin T."/>
            <person name="Bruce D."/>
            <person name="Han C."/>
            <person name="Schmutz J."/>
            <person name="Larimer F."/>
            <person name="Land M."/>
            <person name="Hauser L."/>
            <person name="Kyrpides N."/>
            <person name="Mikhailova N."/>
            <person name="Shelobolina E."/>
            <person name="Aklujkar M."/>
            <person name="Lovley D."/>
            <person name="Richardson P."/>
        </authorList>
    </citation>
    <scope>NUCLEOTIDE SEQUENCE [LARGE SCALE GENOMIC DNA]</scope>
    <source>
        <strain evidence="3">ATCC BAA-1134 / JCM 13001 / Rf4</strain>
    </source>
</reference>
<evidence type="ECO:0000313" key="3">
    <source>
        <dbReference type="Proteomes" id="UP000006695"/>
    </source>
</evidence>
<dbReference type="STRING" id="351605.Gura_3906"/>